<dbReference type="AlphaFoldDB" id="A0A1Z5HMV0"/>
<reference evidence="3" key="1">
    <citation type="journal article" date="2017" name="Appl. Environ. Microbiol.">
        <title>Genomic analysis of Calderihabitans maritimus KKC1, a thermophilic hydrogenogenic carboxydotrophic bacterium isolated from marine sediment.</title>
        <authorList>
            <person name="Omae K."/>
            <person name="Yoneda Y."/>
            <person name="Fukuyama Y."/>
            <person name="Yoshida T."/>
            <person name="Sako Y."/>
        </authorList>
    </citation>
    <scope>NUCLEOTIDE SEQUENCE [LARGE SCALE GENOMIC DNA]</scope>
    <source>
        <strain evidence="3">KKC1</strain>
    </source>
</reference>
<dbReference type="Proteomes" id="UP000197032">
    <property type="component" value="Unassembled WGS sequence"/>
</dbReference>
<protein>
    <submittedName>
        <fullName evidence="2">Uncharacterized protein</fullName>
    </submittedName>
</protein>
<feature type="transmembrane region" description="Helical" evidence="1">
    <location>
        <begin position="36"/>
        <end position="55"/>
    </location>
</feature>
<name>A0A1Z5HMV0_9FIRM</name>
<sequence>MCHSIPALNPTAALGPVKNVKFYIKGGKPMPDGFGFFGPQLAFALFLILILLLFADK</sequence>
<keyword evidence="1" id="KW-0472">Membrane</keyword>
<organism evidence="2 3">
    <name type="scientific">Calderihabitans maritimus</name>
    <dbReference type="NCBI Taxonomy" id="1246530"/>
    <lineage>
        <taxon>Bacteria</taxon>
        <taxon>Bacillati</taxon>
        <taxon>Bacillota</taxon>
        <taxon>Clostridia</taxon>
        <taxon>Neomoorellales</taxon>
        <taxon>Calderihabitantaceae</taxon>
        <taxon>Calderihabitans</taxon>
    </lineage>
</organism>
<keyword evidence="3" id="KW-1185">Reference proteome</keyword>
<evidence type="ECO:0000313" key="3">
    <source>
        <dbReference type="Proteomes" id="UP000197032"/>
    </source>
</evidence>
<proteinExistence type="predicted"/>
<accession>A0A1Z5HMV0</accession>
<comment type="caution">
    <text evidence="2">The sequence shown here is derived from an EMBL/GenBank/DDBJ whole genome shotgun (WGS) entry which is preliminary data.</text>
</comment>
<gene>
    <name evidence="2" type="ORF">KKC1_00180</name>
</gene>
<evidence type="ECO:0000256" key="1">
    <source>
        <dbReference type="SAM" id="Phobius"/>
    </source>
</evidence>
<keyword evidence="1" id="KW-1133">Transmembrane helix</keyword>
<dbReference type="EMBL" id="BDGJ01000001">
    <property type="protein sequence ID" value="GAW90856.1"/>
    <property type="molecule type" value="Genomic_DNA"/>
</dbReference>
<evidence type="ECO:0000313" key="2">
    <source>
        <dbReference type="EMBL" id="GAW90856.1"/>
    </source>
</evidence>
<keyword evidence="1" id="KW-0812">Transmembrane</keyword>